<dbReference type="Proteomes" id="UP000026922">
    <property type="component" value="Unassembled WGS sequence"/>
</dbReference>
<organism evidence="2 3">
    <name type="scientific">Holospora undulata HU1</name>
    <dbReference type="NCBI Taxonomy" id="1321371"/>
    <lineage>
        <taxon>Bacteria</taxon>
        <taxon>Pseudomonadati</taxon>
        <taxon>Pseudomonadota</taxon>
        <taxon>Alphaproteobacteria</taxon>
        <taxon>Holosporales</taxon>
        <taxon>Holosporaceae</taxon>
        <taxon>Holospora</taxon>
    </lineage>
</organism>
<protein>
    <submittedName>
        <fullName evidence="2">Uncharacterized protein</fullName>
    </submittedName>
</protein>
<feature type="coiled-coil region" evidence="1">
    <location>
        <begin position="141"/>
        <end position="193"/>
    </location>
</feature>
<dbReference type="EMBL" id="ARPM03000069">
    <property type="protein sequence ID" value="ETZ05338.1"/>
    <property type="molecule type" value="Genomic_DNA"/>
</dbReference>
<evidence type="ECO:0000313" key="2">
    <source>
        <dbReference type="EMBL" id="ETZ05338.1"/>
    </source>
</evidence>
<gene>
    <name evidence="2" type="ORF">K737_300218</name>
</gene>
<name>A0A061JIF4_9PROT</name>
<dbReference type="RefSeq" id="WP_006290669.1">
    <property type="nucleotide sequence ID" value="NZ_ARPM03000069.1"/>
</dbReference>
<proteinExistence type="predicted"/>
<sequence length="203" mass="23621">MINTIKKTFLLLSWIVLMTPFEGYAPLTTSVQRKNRFLRTPVQEHANQKLSKCDPDSPLKTAKWNESKKVVENPDCIELIVSEYDKAIDYSIGRNQYRGNAMVDELNKDIIRVKGIKGKTRQEIEKSLQKIENERPQYASSSKINETIEKIENAVQDLKYQQKTIETKNPNEADEIEKTIEMYEDLLKRVKTISKKYFGSEEN</sequence>
<reference evidence="2 3" key="1">
    <citation type="journal article" date="2013" name="Genome Announc.">
        <title>Draft Genome Sequence of Holospora undulata Strain HU1, a Micronucleus-Specific Symbiont of the Ciliate Paramecium caudatum.</title>
        <authorList>
            <person name="Dohra H."/>
            <person name="Suzuki H."/>
            <person name="Suzuki T."/>
            <person name="Tanaka K."/>
            <person name="Fujishima M."/>
        </authorList>
    </citation>
    <scope>NUCLEOTIDE SEQUENCE [LARGE SCALE GENOMIC DNA]</scope>
    <source>
        <strain evidence="2 3">HU1</strain>
    </source>
</reference>
<keyword evidence="3" id="KW-1185">Reference proteome</keyword>
<accession>A0A061JIF4</accession>
<keyword evidence="1" id="KW-0175">Coiled coil</keyword>
<evidence type="ECO:0000313" key="3">
    <source>
        <dbReference type="Proteomes" id="UP000026922"/>
    </source>
</evidence>
<dbReference type="AlphaFoldDB" id="A0A061JIF4"/>
<evidence type="ECO:0000256" key="1">
    <source>
        <dbReference type="SAM" id="Coils"/>
    </source>
</evidence>
<comment type="caution">
    <text evidence="2">The sequence shown here is derived from an EMBL/GenBank/DDBJ whole genome shotgun (WGS) entry which is preliminary data.</text>
</comment>